<feature type="domain" description="D-isomer specific 2-hydroxyacid dehydrogenase catalytic" evidence="6">
    <location>
        <begin position="5"/>
        <end position="284"/>
    </location>
</feature>
<feature type="binding site" evidence="5">
    <location>
        <position position="147"/>
    </location>
    <ligand>
        <name>NAD(+)</name>
        <dbReference type="ChEBI" id="CHEBI:57540"/>
    </ligand>
</feature>
<feature type="binding site" evidence="5">
    <location>
        <position position="237"/>
    </location>
    <ligand>
        <name>NAD(+)</name>
        <dbReference type="ChEBI" id="CHEBI:57540"/>
    </ligand>
</feature>
<keyword evidence="2 5" id="KW-0560">Oxidoreductase</keyword>
<dbReference type="Gene3D" id="3.40.50.720">
    <property type="entry name" value="NAD(P)-binding Rossmann-like Domain"/>
    <property type="match status" value="2"/>
</dbReference>
<dbReference type="InterPro" id="IPR029753">
    <property type="entry name" value="D-isomer_DH_CS"/>
</dbReference>
<keyword evidence="1 5" id="KW-0963">Cytoplasm</keyword>
<dbReference type="GO" id="GO:0033711">
    <property type="term" value="F:4-phosphoerythronate dehydrogenase activity"/>
    <property type="evidence" value="ECO:0007669"/>
    <property type="project" value="UniProtKB-EC"/>
</dbReference>
<dbReference type="Proteomes" id="UP000439994">
    <property type="component" value="Unassembled WGS sequence"/>
</dbReference>
<comment type="subcellular location">
    <subcellularLocation>
        <location evidence="5">Cytoplasm</location>
    </subcellularLocation>
</comment>
<feature type="binding site" evidence="5">
    <location>
        <position position="262"/>
    </location>
    <ligand>
        <name>NAD(+)</name>
        <dbReference type="ChEBI" id="CHEBI:57540"/>
    </ligand>
</feature>
<dbReference type="InterPro" id="IPR006139">
    <property type="entry name" value="D-isomer_2_OHA_DH_cat_dom"/>
</dbReference>
<dbReference type="UniPathway" id="UPA00244">
    <property type="reaction ID" value="UER00310"/>
</dbReference>
<feature type="binding site" evidence="5">
    <location>
        <position position="67"/>
    </location>
    <ligand>
        <name>substrate</name>
    </ligand>
</feature>
<keyword evidence="4 5" id="KW-0664">Pyridoxine biosynthesis</keyword>
<dbReference type="RefSeq" id="WP_155695325.1">
    <property type="nucleotide sequence ID" value="NZ_WOCD01000003.1"/>
</dbReference>
<dbReference type="GO" id="GO:0008615">
    <property type="term" value="P:pyridoxine biosynthetic process"/>
    <property type="evidence" value="ECO:0007669"/>
    <property type="project" value="UniProtKB-UniRule"/>
</dbReference>
<feature type="binding site" evidence="5">
    <location>
        <begin position="206"/>
        <end position="208"/>
    </location>
    <ligand>
        <name>NAD(+)</name>
        <dbReference type="ChEBI" id="CHEBI:57540"/>
    </ligand>
</feature>
<comment type="caution">
    <text evidence="5">Lacks conserved residue(s) required for the propagation of feature annotation.</text>
</comment>
<feature type="domain" description="Erythronate-4-phosphate dehydrogenase dimerisation" evidence="8">
    <location>
        <begin position="320"/>
        <end position="392"/>
    </location>
</feature>
<accession>A0A6N8F6X3</accession>
<dbReference type="SUPFAM" id="SSF51735">
    <property type="entry name" value="NAD(P)-binding Rossmann-fold domains"/>
    <property type="match status" value="1"/>
</dbReference>
<dbReference type="PROSITE" id="PS00671">
    <property type="entry name" value="D_2_HYDROXYACID_DH_3"/>
    <property type="match status" value="1"/>
</dbReference>
<proteinExistence type="inferred from homology"/>
<dbReference type="EC" id="1.1.1.290" evidence="5"/>
<feature type="active site" evidence="5">
    <location>
        <position position="242"/>
    </location>
</feature>
<keyword evidence="3 5" id="KW-0520">NAD</keyword>
<name>A0A6N8F6X3_9GAMM</name>
<evidence type="ECO:0000259" key="7">
    <source>
        <dbReference type="Pfam" id="PF02826"/>
    </source>
</evidence>
<dbReference type="Pfam" id="PF02826">
    <property type="entry name" value="2-Hacid_dh_C"/>
    <property type="match status" value="1"/>
</dbReference>
<evidence type="ECO:0000313" key="10">
    <source>
        <dbReference type="Proteomes" id="UP000439994"/>
    </source>
</evidence>
<gene>
    <name evidence="5" type="primary">pdxB</name>
    <name evidence="9" type="ORF">GNP35_06325</name>
</gene>
<dbReference type="AlphaFoldDB" id="A0A6N8F6X3"/>
<dbReference type="GO" id="GO:0051287">
    <property type="term" value="F:NAD binding"/>
    <property type="evidence" value="ECO:0007669"/>
    <property type="project" value="InterPro"/>
</dbReference>
<dbReference type="GO" id="GO:0046983">
    <property type="term" value="F:protein dimerization activity"/>
    <property type="evidence" value="ECO:0007669"/>
    <property type="project" value="InterPro"/>
</dbReference>
<dbReference type="Gene3D" id="3.30.1370.170">
    <property type="match status" value="1"/>
</dbReference>
<organism evidence="9 10">
    <name type="scientific">Psychrosphaera haliotis</name>
    <dbReference type="NCBI Taxonomy" id="555083"/>
    <lineage>
        <taxon>Bacteria</taxon>
        <taxon>Pseudomonadati</taxon>
        <taxon>Pseudomonadota</taxon>
        <taxon>Gammaproteobacteria</taxon>
        <taxon>Alteromonadales</taxon>
        <taxon>Pseudoalteromonadaceae</taxon>
        <taxon>Psychrosphaera</taxon>
    </lineage>
</organism>
<evidence type="ECO:0000256" key="2">
    <source>
        <dbReference type="ARBA" id="ARBA00023002"/>
    </source>
</evidence>
<dbReference type="InterPro" id="IPR036291">
    <property type="entry name" value="NAD(P)-bd_dom_sf"/>
</dbReference>
<reference evidence="9 10" key="1">
    <citation type="submission" date="2019-11" db="EMBL/GenBank/DDBJ databases">
        <title>P. haliotis isolates from Z. marina roots.</title>
        <authorList>
            <person name="Cohen M."/>
            <person name="Jospin G."/>
            <person name="Eisen J.A."/>
            <person name="Coil D.A."/>
        </authorList>
    </citation>
    <scope>NUCLEOTIDE SEQUENCE [LARGE SCALE GENOMIC DNA]</scope>
    <source>
        <strain evidence="9 10">UCD-MCMsp1aY</strain>
    </source>
</reference>
<feature type="binding site" evidence="5">
    <location>
        <position position="175"/>
    </location>
    <ligand>
        <name>NAD(+)</name>
        <dbReference type="ChEBI" id="CHEBI:57540"/>
    </ligand>
</feature>
<dbReference type="OrthoDB" id="9770208at2"/>
<comment type="caution">
    <text evidence="9">The sequence shown here is derived from an EMBL/GenBank/DDBJ whole genome shotgun (WGS) entry which is preliminary data.</text>
</comment>
<sequence length="396" mass="43640">MRILIDENIPYAEAFFADIGTVVRFSGRSLQASDLVDADVLLVRSITKVNASLLSQANSLKFVGTATIGEDHIDKAELSKRGIAFSSAPGCNANSVAEFVINALFVLAEKYQIDVSNKKMAIIGLGNIGQNLHHKLTVLGIETLLCDPFKSSTPEKTYVDFEYAIANADIITFHTPLTSTGTHPTHHLLNANNLTLLKDNVCLINASRGEVIDNTALLEHITQRSLSGKPNIKLVLDVWEGEPNPLQALIPHCDLTSAHIAGYSLEGKATGTEMLYKNVCQLLNVAATAQLKDFLPEAAISSITLNKDSNVNKHETVNNEVSKTFTIAPNNPLKTLIHTVYDVRRDDSLFRNLLNEHSFDWLRKNYPIRREWSSISVNCQQPELAEQLSSLGFHIK</sequence>
<feature type="domain" description="D-isomer specific 2-hydroxyacid dehydrogenase NAD-binding" evidence="7">
    <location>
        <begin position="112"/>
        <end position="249"/>
    </location>
</feature>
<dbReference type="InterPro" id="IPR038251">
    <property type="entry name" value="PdxB_dimer_sf"/>
</dbReference>
<dbReference type="Pfam" id="PF00389">
    <property type="entry name" value="2-Hacid_dh"/>
    <property type="match status" value="1"/>
</dbReference>
<dbReference type="PANTHER" id="PTHR42938">
    <property type="entry name" value="FORMATE DEHYDROGENASE 1"/>
    <property type="match status" value="1"/>
</dbReference>
<dbReference type="InterPro" id="IPR024531">
    <property type="entry name" value="Erythronate-4-P_DHase_dimer"/>
</dbReference>
<dbReference type="InterPro" id="IPR006140">
    <property type="entry name" value="D-isomer_DH_NAD-bd"/>
</dbReference>
<feature type="binding site" evidence="5">
    <location>
        <position position="263"/>
    </location>
    <ligand>
        <name>substrate</name>
    </ligand>
</feature>
<evidence type="ECO:0000256" key="5">
    <source>
        <dbReference type="HAMAP-Rule" id="MF_01825"/>
    </source>
</evidence>
<dbReference type="CDD" id="cd12158">
    <property type="entry name" value="ErythrP_dh"/>
    <property type="match status" value="1"/>
</dbReference>
<dbReference type="PANTHER" id="PTHR42938:SF9">
    <property type="entry name" value="FORMATE DEHYDROGENASE 1"/>
    <property type="match status" value="1"/>
</dbReference>
<evidence type="ECO:0000256" key="3">
    <source>
        <dbReference type="ARBA" id="ARBA00023027"/>
    </source>
</evidence>
<comment type="catalytic activity">
    <reaction evidence="5">
        <text>4-phospho-D-erythronate + NAD(+) = (R)-3-hydroxy-2-oxo-4-phosphooxybutanoate + NADH + H(+)</text>
        <dbReference type="Rhea" id="RHEA:18829"/>
        <dbReference type="ChEBI" id="CHEBI:15378"/>
        <dbReference type="ChEBI" id="CHEBI:57540"/>
        <dbReference type="ChEBI" id="CHEBI:57945"/>
        <dbReference type="ChEBI" id="CHEBI:58538"/>
        <dbReference type="ChEBI" id="CHEBI:58766"/>
        <dbReference type="EC" id="1.1.1.290"/>
    </reaction>
</comment>
<keyword evidence="10" id="KW-1185">Reference proteome</keyword>
<protein>
    <recommendedName>
        <fullName evidence="5">Erythronate-4-phosphate dehydrogenase</fullName>
        <ecNumber evidence="5">1.1.1.290</ecNumber>
    </recommendedName>
</protein>
<evidence type="ECO:0000313" key="9">
    <source>
        <dbReference type="EMBL" id="MUH72123.1"/>
    </source>
</evidence>
<dbReference type="PROSITE" id="PS00065">
    <property type="entry name" value="D_2_HYDROXYACID_DH_1"/>
    <property type="match status" value="1"/>
</dbReference>
<dbReference type="GO" id="GO:0005829">
    <property type="term" value="C:cytosol"/>
    <property type="evidence" value="ECO:0007669"/>
    <property type="project" value="TreeGrafter"/>
</dbReference>
<evidence type="ECO:0000259" key="8">
    <source>
        <dbReference type="Pfam" id="PF11890"/>
    </source>
</evidence>
<feature type="active site" evidence="5">
    <location>
        <position position="208"/>
    </location>
</feature>
<comment type="pathway">
    <text evidence="5">Cofactor biosynthesis; pyridoxine 5'-phosphate biosynthesis; pyridoxine 5'-phosphate from D-erythrose 4-phosphate: step 2/5.</text>
</comment>
<dbReference type="InterPro" id="IPR029752">
    <property type="entry name" value="D-isomer_DH_CS1"/>
</dbReference>
<dbReference type="SUPFAM" id="SSF52283">
    <property type="entry name" value="Formate/glycerate dehydrogenase catalytic domain-like"/>
    <property type="match status" value="1"/>
</dbReference>
<feature type="active site" description="Proton donor" evidence="5">
    <location>
        <position position="259"/>
    </location>
</feature>
<dbReference type="HAMAP" id="MF_01825">
    <property type="entry name" value="PdxB"/>
    <property type="match status" value="1"/>
</dbReference>
<comment type="subunit">
    <text evidence="5">Homodimer.</text>
</comment>
<comment type="function">
    <text evidence="5">Catalyzes the oxidation of erythronate-4-phosphate to 3-hydroxy-2-oxo-4-phosphonooxybutanoate.</text>
</comment>
<dbReference type="GO" id="GO:0036001">
    <property type="term" value="P:'de novo' pyridoxal 5'-phosphate biosynthetic process"/>
    <property type="evidence" value="ECO:0007669"/>
    <property type="project" value="TreeGrafter"/>
</dbReference>
<dbReference type="Pfam" id="PF11890">
    <property type="entry name" value="DUF3410"/>
    <property type="match status" value="1"/>
</dbReference>
<comment type="similarity">
    <text evidence="5">Belongs to the D-isomer specific 2-hydroxyacid dehydrogenase family. PdxB subfamily.</text>
</comment>
<dbReference type="InterPro" id="IPR020921">
    <property type="entry name" value="Erythronate-4-P_DHase"/>
</dbReference>
<evidence type="ECO:0000256" key="4">
    <source>
        <dbReference type="ARBA" id="ARBA00023096"/>
    </source>
</evidence>
<feature type="binding site" evidence="5">
    <location>
        <position position="45"/>
    </location>
    <ligand>
        <name>substrate</name>
    </ligand>
</feature>
<evidence type="ECO:0000256" key="1">
    <source>
        <dbReference type="ARBA" id="ARBA00022490"/>
    </source>
</evidence>
<evidence type="ECO:0000259" key="6">
    <source>
        <dbReference type="Pfam" id="PF00389"/>
    </source>
</evidence>
<dbReference type="EMBL" id="WOCD01000003">
    <property type="protein sequence ID" value="MUH72123.1"/>
    <property type="molecule type" value="Genomic_DNA"/>
</dbReference>